<proteinExistence type="predicted"/>
<reference evidence="2 4" key="2">
    <citation type="journal article" date="2003" name="Infect. Immun.">
        <title>Characterization and pathogenic significance of Vibrio vulnificus antigens preferentially expressed in septicemic patients.</title>
        <authorList>
            <person name="Kim Y.R."/>
            <person name="Lee S.E."/>
            <person name="Kim C.M."/>
            <person name="Kim S.Y."/>
            <person name="Shin E.K."/>
            <person name="Shin D.H."/>
            <person name="Chung S.S."/>
            <person name="Choy H.E."/>
            <person name="Progulske-Fox A."/>
            <person name="Hillman J.D."/>
            <person name="Handfield M."/>
            <person name="Rhee J.H."/>
        </authorList>
    </citation>
    <scope>NUCLEOTIDE SEQUENCE [LARGE SCALE GENOMIC DNA]</scope>
    <source>
        <strain evidence="2 4">CMCP6</strain>
    </source>
</reference>
<reference evidence="2 4" key="3">
    <citation type="journal article" date="2011" name="Mol. Syst. Biol.">
        <title>Integrative genome-scale metabolic analysis of Vibrio vulnificus for drug targeting and discovery.</title>
        <authorList>
            <person name="Kim H.U."/>
            <person name="Kim S.Y."/>
            <person name="Jeong H."/>
            <person name="Kim T.Y."/>
            <person name="Kim J.J."/>
            <person name="Choy H.E."/>
            <person name="Yi K.Y."/>
            <person name="Rhee J.H."/>
            <person name="Lee S.Y."/>
        </authorList>
    </citation>
    <scope>NUCLEOTIDE SEQUENCE [LARGE SCALE GENOMIC DNA]</scope>
    <source>
        <strain evidence="2 4">CMCP6</strain>
    </source>
</reference>
<evidence type="ECO:0000313" key="2">
    <source>
        <dbReference type="EMBL" id="AAO10802.1"/>
    </source>
</evidence>
<dbReference type="Gene3D" id="3.40.630.30">
    <property type="match status" value="1"/>
</dbReference>
<gene>
    <name evidence="2" type="ordered locus">VV1_2431</name>
    <name evidence="3" type="ordered locus">VV1_2524</name>
</gene>
<dbReference type="EMBL" id="AE016795">
    <property type="protein sequence ID" value="AAO10882.1"/>
    <property type="molecule type" value="Genomic_DNA"/>
</dbReference>
<dbReference type="GO" id="GO:0016747">
    <property type="term" value="F:acyltransferase activity, transferring groups other than amino-acyl groups"/>
    <property type="evidence" value="ECO:0007669"/>
    <property type="project" value="InterPro"/>
</dbReference>
<dbReference type="EMBL" id="AE016795">
    <property type="protein sequence ID" value="AAO10802.1"/>
    <property type="molecule type" value="Genomic_DNA"/>
</dbReference>
<dbReference type="PROSITE" id="PS51186">
    <property type="entry name" value="GNAT"/>
    <property type="match status" value="1"/>
</dbReference>
<dbReference type="AlphaFoldDB" id="A0A3Q0L5M0"/>
<dbReference type="KEGG" id="vvu:VV1_2524"/>
<reference evidence="4" key="1">
    <citation type="submission" date="2002-12" db="EMBL/GenBank/DDBJ databases">
        <title>Complete genome sequence of Vibrio vulnificus CMCP6.</title>
        <authorList>
            <person name="Rhee J.H."/>
            <person name="Kim S.Y."/>
            <person name="Chung S.S."/>
            <person name="Kim J.J."/>
            <person name="Moon Y.H."/>
            <person name="Jeong H."/>
            <person name="Choy H.E."/>
        </authorList>
    </citation>
    <scope>NUCLEOTIDE SEQUENCE [LARGE SCALE GENOMIC DNA]</scope>
    <source>
        <strain evidence="4">CMCP6</strain>
    </source>
</reference>
<dbReference type="InterPro" id="IPR051531">
    <property type="entry name" value="N-acetyltransferase"/>
</dbReference>
<dbReference type="InterPro" id="IPR016181">
    <property type="entry name" value="Acyl_CoA_acyltransferase"/>
</dbReference>
<name>A0A3Q0L5M0_VIBVU</name>
<dbReference type="PANTHER" id="PTHR43792:SF1">
    <property type="entry name" value="N-ACETYLTRANSFERASE DOMAIN-CONTAINING PROTEIN"/>
    <property type="match status" value="1"/>
</dbReference>
<sequence length="77" mass="8566">MFLPEYHGLGYGTESLQALINYSMSEFGIDKYSAVVTEGNIGSEKVLTKVGFVLDRIVPQAYEIGGHLYADHVYKYA</sequence>
<dbReference type="Proteomes" id="UP000002275">
    <property type="component" value="Chromosome I"/>
</dbReference>
<dbReference type="InterPro" id="IPR000182">
    <property type="entry name" value="GNAT_dom"/>
</dbReference>
<protein>
    <submittedName>
        <fullName evidence="2">Acetyltransferase</fullName>
    </submittedName>
</protein>
<evidence type="ECO:0000313" key="4">
    <source>
        <dbReference type="Proteomes" id="UP000002275"/>
    </source>
</evidence>
<feature type="domain" description="N-acetyltransferase" evidence="1">
    <location>
        <begin position="1"/>
        <end position="75"/>
    </location>
</feature>
<dbReference type="SUPFAM" id="SSF55729">
    <property type="entry name" value="Acyl-CoA N-acyltransferases (Nat)"/>
    <property type="match status" value="1"/>
</dbReference>
<evidence type="ECO:0000259" key="1">
    <source>
        <dbReference type="PROSITE" id="PS51186"/>
    </source>
</evidence>
<organism evidence="2 4">
    <name type="scientific">Vibrio vulnificus (strain CMCP6)</name>
    <dbReference type="NCBI Taxonomy" id="216895"/>
    <lineage>
        <taxon>Bacteria</taxon>
        <taxon>Pseudomonadati</taxon>
        <taxon>Pseudomonadota</taxon>
        <taxon>Gammaproteobacteria</taxon>
        <taxon>Vibrionales</taxon>
        <taxon>Vibrionaceae</taxon>
        <taxon>Vibrio</taxon>
    </lineage>
</organism>
<dbReference type="Pfam" id="PF13302">
    <property type="entry name" value="Acetyltransf_3"/>
    <property type="match status" value="1"/>
</dbReference>
<accession>A0A3Q0L5M0</accession>
<evidence type="ECO:0000313" key="3">
    <source>
        <dbReference type="EMBL" id="AAO10882.1"/>
    </source>
</evidence>
<dbReference type="PANTHER" id="PTHR43792">
    <property type="entry name" value="GNAT FAMILY, PUTATIVE (AFU_ORTHOLOGUE AFUA_3G00765)-RELATED-RELATED"/>
    <property type="match status" value="1"/>
</dbReference>
<dbReference type="KEGG" id="vvu:VV1_2431"/>